<protein>
    <submittedName>
        <fullName evidence="11">Serine/threonine-protein kinase PknB</fullName>
        <ecNumber evidence="11">2.7.11.1</ecNumber>
    </submittedName>
</protein>
<dbReference type="SMART" id="SM00100">
    <property type="entry name" value="cNMP"/>
    <property type="match status" value="1"/>
</dbReference>
<keyword evidence="2 11" id="KW-0808">Transferase</keyword>
<dbReference type="PROSITE" id="PS50042">
    <property type="entry name" value="CNMP_BINDING_3"/>
    <property type="match status" value="1"/>
</dbReference>
<evidence type="ECO:0000256" key="1">
    <source>
        <dbReference type="ARBA" id="ARBA00022535"/>
    </source>
</evidence>
<dbReference type="PROSITE" id="PS00108">
    <property type="entry name" value="PROTEIN_KINASE_ST"/>
    <property type="match status" value="1"/>
</dbReference>
<dbReference type="Pfam" id="PF00069">
    <property type="entry name" value="Pkinase"/>
    <property type="match status" value="1"/>
</dbReference>
<dbReference type="GO" id="GO:0030553">
    <property type="term" value="F:cGMP binding"/>
    <property type="evidence" value="ECO:0007669"/>
    <property type="project" value="UniProtKB-KW"/>
</dbReference>
<gene>
    <name evidence="11" type="primary">pknB_23</name>
    <name evidence="11" type="ORF">Pla8534_57760</name>
</gene>
<dbReference type="InterPro" id="IPR017441">
    <property type="entry name" value="Protein_kinase_ATP_BS"/>
</dbReference>
<dbReference type="PANTHER" id="PTHR43289">
    <property type="entry name" value="MITOGEN-ACTIVATED PROTEIN KINASE KINASE KINASE 20-RELATED"/>
    <property type="match status" value="1"/>
</dbReference>
<feature type="region of interest" description="Disordered" evidence="8">
    <location>
        <begin position="582"/>
        <end position="608"/>
    </location>
</feature>
<evidence type="ECO:0000313" key="11">
    <source>
        <dbReference type="EMBL" id="QDU97917.1"/>
    </source>
</evidence>
<evidence type="ECO:0000256" key="4">
    <source>
        <dbReference type="ARBA" id="ARBA00022777"/>
    </source>
</evidence>
<dbReference type="Gene3D" id="3.30.200.20">
    <property type="entry name" value="Phosphorylase Kinase, domain 1"/>
    <property type="match status" value="1"/>
</dbReference>
<keyword evidence="3 7" id="KW-0547">Nucleotide-binding</keyword>
<dbReference type="CDD" id="cd00038">
    <property type="entry name" value="CAP_ED"/>
    <property type="match status" value="1"/>
</dbReference>
<evidence type="ECO:0000256" key="6">
    <source>
        <dbReference type="ARBA" id="ARBA00022992"/>
    </source>
</evidence>
<evidence type="ECO:0000256" key="8">
    <source>
        <dbReference type="SAM" id="MobiDB-lite"/>
    </source>
</evidence>
<dbReference type="InterPro" id="IPR011009">
    <property type="entry name" value="Kinase-like_dom_sf"/>
</dbReference>
<dbReference type="EC" id="2.7.11.1" evidence="11"/>
<reference evidence="11 12" key="1">
    <citation type="submission" date="2019-02" db="EMBL/GenBank/DDBJ databases">
        <title>Deep-cultivation of Planctomycetes and their phenomic and genomic characterization uncovers novel biology.</title>
        <authorList>
            <person name="Wiegand S."/>
            <person name="Jogler M."/>
            <person name="Boedeker C."/>
            <person name="Pinto D."/>
            <person name="Vollmers J."/>
            <person name="Rivas-Marin E."/>
            <person name="Kohn T."/>
            <person name="Peeters S.H."/>
            <person name="Heuer A."/>
            <person name="Rast P."/>
            <person name="Oberbeckmann S."/>
            <person name="Bunk B."/>
            <person name="Jeske O."/>
            <person name="Meyerdierks A."/>
            <person name="Storesund J.E."/>
            <person name="Kallscheuer N."/>
            <person name="Luecker S."/>
            <person name="Lage O.M."/>
            <person name="Pohl T."/>
            <person name="Merkel B.J."/>
            <person name="Hornburger P."/>
            <person name="Mueller R.-W."/>
            <person name="Bruemmer F."/>
            <person name="Labrenz M."/>
            <person name="Spormann A.M."/>
            <person name="Op den Camp H."/>
            <person name="Overmann J."/>
            <person name="Amann R."/>
            <person name="Jetten M.S.M."/>
            <person name="Mascher T."/>
            <person name="Medema M.H."/>
            <person name="Devos D.P."/>
            <person name="Kaster A.-K."/>
            <person name="Ovreas L."/>
            <person name="Rohde M."/>
            <person name="Galperin M.Y."/>
            <person name="Jogler C."/>
        </authorList>
    </citation>
    <scope>NUCLEOTIDE SEQUENCE [LARGE SCALE GENOMIC DNA]</scope>
    <source>
        <strain evidence="11 12">Pla85_3_4</strain>
    </source>
</reference>
<evidence type="ECO:0000259" key="9">
    <source>
        <dbReference type="PROSITE" id="PS50011"/>
    </source>
</evidence>
<keyword evidence="5 7" id="KW-0067">ATP-binding</keyword>
<dbReference type="InterPro" id="IPR014710">
    <property type="entry name" value="RmlC-like_jellyroll"/>
</dbReference>
<evidence type="ECO:0000256" key="5">
    <source>
        <dbReference type="ARBA" id="ARBA00022840"/>
    </source>
</evidence>
<keyword evidence="1" id="KW-0140">cGMP</keyword>
<dbReference type="Gene3D" id="1.10.510.10">
    <property type="entry name" value="Transferase(Phosphotransferase) domain 1"/>
    <property type="match status" value="1"/>
</dbReference>
<evidence type="ECO:0000313" key="12">
    <source>
        <dbReference type="Proteomes" id="UP000317648"/>
    </source>
</evidence>
<dbReference type="GO" id="GO:0005524">
    <property type="term" value="F:ATP binding"/>
    <property type="evidence" value="ECO:0007669"/>
    <property type="project" value="UniProtKB-UniRule"/>
</dbReference>
<dbReference type="EMBL" id="CP036433">
    <property type="protein sequence ID" value="QDU97917.1"/>
    <property type="molecule type" value="Genomic_DNA"/>
</dbReference>
<dbReference type="InterPro" id="IPR018488">
    <property type="entry name" value="cNMP-bd_CS"/>
</dbReference>
<dbReference type="InterPro" id="IPR000719">
    <property type="entry name" value="Prot_kinase_dom"/>
</dbReference>
<dbReference type="SMART" id="SM00220">
    <property type="entry name" value="S_TKc"/>
    <property type="match status" value="1"/>
</dbReference>
<dbReference type="InterPro" id="IPR018490">
    <property type="entry name" value="cNMP-bd_dom_sf"/>
</dbReference>
<dbReference type="Pfam" id="PF00027">
    <property type="entry name" value="cNMP_binding"/>
    <property type="match status" value="1"/>
</dbReference>
<accession>A0A518E1E4</accession>
<keyword evidence="12" id="KW-1185">Reference proteome</keyword>
<organism evidence="11 12">
    <name type="scientific">Lignipirellula cremea</name>
    <dbReference type="NCBI Taxonomy" id="2528010"/>
    <lineage>
        <taxon>Bacteria</taxon>
        <taxon>Pseudomonadati</taxon>
        <taxon>Planctomycetota</taxon>
        <taxon>Planctomycetia</taxon>
        <taxon>Pirellulales</taxon>
        <taxon>Pirellulaceae</taxon>
        <taxon>Lignipirellula</taxon>
    </lineage>
</organism>
<sequence>MSDPSTNDLTTQRLLRRYIDLCDEFGPPDVLMFLADEPDLSFRQRADVVLIDQSCRWMSGAGVAVEEYIEYLPDLLADDRFRLEMVLSEYRLLEEMGRSPRSEDFQHRFPDLADSLLALLDDARKEPLFLSRARLIRDVMARVELGSTLSSTQMEPVEPDLTLPFAEKAEERGSSGTAALRCEFFSTLPQHVVHLLETYMHDADFAAGEYLMRQGDEGDALMVLHQGTVEVSTVNEQGERNLITRTSRVQVLGEMALLTRERRSADVVAVTPVKVLVLPAQRFHEVAAEHPILCEVLTMLVATRLGRPDREDVLSGKKLDRYVIRRRLGRGGMSVVYAACDAETNHNIALKMMSHRLVYDASALAQFQREADIVEAFEHPNLLRTYGRFEAFHTFFIVMDYCDGETLAQLLRRVGPLPEKEFRQILGQTADALAYAHRAGVVHQDIKPSNIMIGRDGVVKLMDFGLARPLADPHEANYDAIVGTPRYMAPEQSHCGPITPQTDYFSLGCVAYEMMTGQPLFQNNTIAGLIERVRVWNPSDTRPLRPDYADDIHTFLDHALQNSPLRRYLRLDALAQHAQPLSPDFLVSSTDPDEPPPDILTQRERMTD</sequence>
<evidence type="ECO:0000256" key="2">
    <source>
        <dbReference type="ARBA" id="ARBA00022679"/>
    </source>
</evidence>
<keyword evidence="4 11" id="KW-0418">Kinase</keyword>
<dbReference type="PROSITE" id="PS00889">
    <property type="entry name" value="CNMP_BINDING_2"/>
    <property type="match status" value="1"/>
</dbReference>
<name>A0A518E1E4_9BACT</name>
<dbReference type="PANTHER" id="PTHR43289:SF6">
    <property type="entry name" value="SERINE_THREONINE-PROTEIN KINASE NEKL-3"/>
    <property type="match status" value="1"/>
</dbReference>
<dbReference type="PROSITE" id="PS00107">
    <property type="entry name" value="PROTEIN_KINASE_ATP"/>
    <property type="match status" value="1"/>
</dbReference>
<evidence type="ECO:0000256" key="3">
    <source>
        <dbReference type="ARBA" id="ARBA00022741"/>
    </source>
</evidence>
<dbReference type="SUPFAM" id="SSF56112">
    <property type="entry name" value="Protein kinase-like (PK-like)"/>
    <property type="match status" value="1"/>
</dbReference>
<dbReference type="InterPro" id="IPR008271">
    <property type="entry name" value="Ser/Thr_kinase_AS"/>
</dbReference>
<dbReference type="InterPro" id="IPR000595">
    <property type="entry name" value="cNMP-bd_dom"/>
</dbReference>
<feature type="domain" description="Cyclic nucleotide-binding" evidence="10">
    <location>
        <begin position="184"/>
        <end position="286"/>
    </location>
</feature>
<evidence type="ECO:0000256" key="7">
    <source>
        <dbReference type="PROSITE-ProRule" id="PRU10141"/>
    </source>
</evidence>
<evidence type="ECO:0000259" key="10">
    <source>
        <dbReference type="PROSITE" id="PS50042"/>
    </source>
</evidence>
<dbReference type="Gene3D" id="2.60.120.10">
    <property type="entry name" value="Jelly Rolls"/>
    <property type="match status" value="1"/>
</dbReference>
<dbReference type="GO" id="GO:0004674">
    <property type="term" value="F:protein serine/threonine kinase activity"/>
    <property type="evidence" value="ECO:0007669"/>
    <property type="project" value="UniProtKB-EC"/>
</dbReference>
<dbReference type="CDD" id="cd14014">
    <property type="entry name" value="STKc_PknB_like"/>
    <property type="match status" value="1"/>
</dbReference>
<dbReference type="PRINTS" id="PR00103">
    <property type="entry name" value="CAMPKINASE"/>
</dbReference>
<feature type="binding site" evidence="7">
    <location>
        <position position="351"/>
    </location>
    <ligand>
        <name>ATP</name>
        <dbReference type="ChEBI" id="CHEBI:30616"/>
    </ligand>
</feature>
<keyword evidence="6" id="KW-0142">cGMP-binding</keyword>
<dbReference type="RefSeq" id="WP_197442666.1">
    <property type="nucleotide sequence ID" value="NZ_CP036433.1"/>
</dbReference>
<dbReference type="AlphaFoldDB" id="A0A518E1E4"/>
<dbReference type="Proteomes" id="UP000317648">
    <property type="component" value="Chromosome"/>
</dbReference>
<dbReference type="KEGG" id="lcre:Pla8534_57760"/>
<dbReference type="PROSITE" id="PS50011">
    <property type="entry name" value="PROTEIN_KINASE_DOM"/>
    <property type="match status" value="1"/>
</dbReference>
<dbReference type="SUPFAM" id="SSF51206">
    <property type="entry name" value="cAMP-binding domain-like"/>
    <property type="match status" value="1"/>
</dbReference>
<feature type="domain" description="Protein kinase" evidence="9">
    <location>
        <begin position="322"/>
        <end position="586"/>
    </location>
</feature>
<proteinExistence type="predicted"/>